<dbReference type="AlphaFoldDB" id="A0A822B5I3"/>
<gene>
    <name evidence="1" type="ORF">UJA718_LOCUS50242</name>
    <name evidence="2" type="ORF">UJA718_LOCUS50257</name>
</gene>
<feature type="non-terminal residue" evidence="2">
    <location>
        <position position="1"/>
    </location>
</feature>
<accession>A0A822B5I3</accession>
<comment type="caution">
    <text evidence="2">The sequence shown here is derived from an EMBL/GenBank/DDBJ whole genome shotgun (WGS) entry which is preliminary data.</text>
</comment>
<name>A0A822B5I3_9BILA</name>
<evidence type="ECO:0000313" key="1">
    <source>
        <dbReference type="EMBL" id="CAF5001811.1"/>
    </source>
</evidence>
<sequence>VTTSPPVPVRYYLGEERYLTELEFDQAVTKPPETYP</sequence>
<protein>
    <submittedName>
        <fullName evidence="2">Uncharacterized protein</fullName>
    </submittedName>
</protein>
<keyword evidence="3" id="KW-1185">Reference proteome</keyword>
<dbReference type="Proteomes" id="UP000663873">
    <property type="component" value="Unassembled WGS sequence"/>
</dbReference>
<organism evidence="2 3">
    <name type="scientific">Rotaria socialis</name>
    <dbReference type="NCBI Taxonomy" id="392032"/>
    <lineage>
        <taxon>Eukaryota</taxon>
        <taxon>Metazoa</taxon>
        <taxon>Spiralia</taxon>
        <taxon>Gnathifera</taxon>
        <taxon>Rotifera</taxon>
        <taxon>Eurotatoria</taxon>
        <taxon>Bdelloidea</taxon>
        <taxon>Philodinida</taxon>
        <taxon>Philodinidae</taxon>
        <taxon>Rotaria</taxon>
    </lineage>
</organism>
<reference evidence="2" key="1">
    <citation type="submission" date="2021-02" db="EMBL/GenBank/DDBJ databases">
        <authorList>
            <person name="Nowell W R."/>
        </authorList>
    </citation>
    <scope>NUCLEOTIDE SEQUENCE</scope>
</reference>
<dbReference type="EMBL" id="CAJOBP010111110">
    <property type="protein sequence ID" value="CAF5002343.1"/>
    <property type="molecule type" value="Genomic_DNA"/>
</dbReference>
<evidence type="ECO:0000313" key="3">
    <source>
        <dbReference type="Proteomes" id="UP000663873"/>
    </source>
</evidence>
<evidence type="ECO:0000313" key="2">
    <source>
        <dbReference type="EMBL" id="CAF5002343.1"/>
    </source>
</evidence>
<proteinExistence type="predicted"/>
<dbReference type="EMBL" id="CAJOBP010110873">
    <property type="protein sequence ID" value="CAF5001811.1"/>
    <property type="molecule type" value="Genomic_DNA"/>
</dbReference>
<feature type="non-terminal residue" evidence="2">
    <location>
        <position position="36"/>
    </location>
</feature>